<keyword evidence="7" id="KW-0653">Protein transport</keyword>
<comment type="subcellular location">
    <subcellularLocation>
        <location evidence="1">Cytoplasm</location>
    </subcellularLocation>
    <subcellularLocation>
        <location evidence="2">Nucleus</location>
        <location evidence="2">Nuclear pore complex</location>
    </subcellularLocation>
</comment>
<sequence length="629" mass="71149">MPSEGLRWETLEALKNSPKGKLKYSPDWLEKGEDILAGCIEVSSLSPLSGQILKRLSPRPLLKTRSLSSCVRDTSPEISEDLAAGASVPISPRQISSPTSPPPVSIHAEEDEQVMSSLFKLDFVHLHSFIRQTLIHSEETAELSLRQEQQERLVATAAKCESEQLKRYEELMELKQRQEYQSMRDMLEKETQESLGRQEKLREEHRHRMKILNLRLREAEQQRLREAELERQRQVEGRERHRAINAIQEEVLQLNQLLQPRPSTLTDPALDHTPYITRGNQLCSQVSEVVPASADVSPHTPHLTIIYGLLKEGSSSTLKWYNALKDAASQCAQAFDELSKAKDTQTKKFKMELQKAATTPVSQIANISGAPLKEAFEKIDKLLSSRPVTSAGKTVSTSQHPQGLEFVSYKLAEKFVKQGEEEVASNHSAAFPIAAVASGIWELHPKIGELILAHLHKKCPYAVPHYPPMESGTSVEDYQKILGYRVDDSKVEGQDSFLKRMSGMIRLYAAIIQMRWPYTGKQGPHPHGLNHGWRWLAQILNMEPLADITATILFDFLEVCGNALMKLYRGQFWKLILLIYEEYFPRIEAVTSTGQMGSVTRLKQFLETSLRTKQIPVPKSELGSAFFRS</sequence>
<keyword evidence="9 17" id="KW-0175">Coiled coil</keyword>
<evidence type="ECO:0000256" key="17">
    <source>
        <dbReference type="SAM" id="Coils"/>
    </source>
</evidence>
<accession>A0A672SLB0</accession>
<keyword evidence="10" id="KW-0906">Nuclear pore complex</keyword>
<name>A0A672SLB0_SINGR</name>
<evidence type="ECO:0000313" key="20">
    <source>
        <dbReference type="Proteomes" id="UP000472262"/>
    </source>
</evidence>
<keyword evidence="5" id="KW-0963">Cytoplasm</keyword>
<feature type="coiled-coil region" evidence="17">
    <location>
        <begin position="158"/>
        <end position="222"/>
    </location>
</feature>
<evidence type="ECO:0000313" key="19">
    <source>
        <dbReference type="Ensembl" id="ENSSGRP00000102357.1"/>
    </source>
</evidence>
<evidence type="ECO:0000256" key="13">
    <source>
        <dbReference type="ARBA" id="ARBA00026227"/>
    </source>
</evidence>
<evidence type="ECO:0000256" key="4">
    <source>
        <dbReference type="ARBA" id="ARBA00022448"/>
    </source>
</evidence>
<dbReference type="Ensembl" id="ENSSGRT00000108843.1">
    <property type="protein sequence ID" value="ENSSGRP00000102357.1"/>
    <property type="gene ID" value="ENSSGRG00000050813.1"/>
</dbReference>
<dbReference type="Proteomes" id="UP000472262">
    <property type="component" value="Unassembled WGS sequence"/>
</dbReference>
<organism evidence="19 20">
    <name type="scientific">Sinocyclocheilus grahami</name>
    <name type="common">Dianchi golden-line fish</name>
    <name type="synonym">Barbus grahami</name>
    <dbReference type="NCBI Taxonomy" id="75366"/>
    <lineage>
        <taxon>Eukaryota</taxon>
        <taxon>Metazoa</taxon>
        <taxon>Chordata</taxon>
        <taxon>Craniata</taxon>
        <taxon>Vertebrata</taxon>
        <taxon>Euteleostomi</taxon>
        <taxon>Actinopterygii</taxon>
        <taxon>Neopterygii</taxon>
        <taxon>Teleostei</taxon>
        <taxon>Ostariophysi</taxon>
        <taxon>Cypriniformes</taxon>
        <taxon>Cyprinidae</taxon>
        <taxon>Cyprininae</taxon>
        <taxon>Sinocyclocheilus</taxon>
    </lineage>
</organism>
<dbReference type="FunFam" id="1.25.40.510:FF:000001">
    <property type="entry name" value="Nucleoporin GLE1 isoform 1"/>
    <property type="match status" value="1"/>
</dbReference>
<dbReference type="InterPro" id="IPR038506">
    <property type="entry name" value="GLE1-like_sf"/>
</dbReference>
<evidence type="ECO:0000256" key="8">
    <source>
        <dbReference type="ARBA" id="ARBA00023010"/>
    </source>
</evidence>
<dbReference type="AlphaFoldDB" id="A0A672SLB0"/>
<evidence type="ECO:0000256" key="7">
    <source>
        <dbReference type="ARBA" id="ARBA00022927"/>
    </source>
</evidence>
<keyword evidence="4" id="KW-0813">Transport</keyword>
<comment type="similarity">
    <text evidence="3">Belongs to the GLE1 family.</text>
</comment>
<evidence type="ECO:0000256" key="10">
    <source>
        <dbReference type="ARBA" id="ARBA00023132"/>
    </source>
</evidence>
<evidence type="ECO:0000256" key="11">
    <source>
        <dbReference type="ARBA" id="ARBA00023242"/>
    </source>
</evidence>
<dbReference type="GO" id="GO:0044614">
    <property type="term" value="C:nuclear pore cytoplasmic filaments"/>
    <property type="evidence" value="ECO:0007669"/>
    <property type="project" value="TreeGrafter"/>
</dbReference>
<comment type="function">
    <text evidence="12">Required for the export of mRNAs containing poly(A) tails from the nucleus into the cytoplasm. May be involved in the terminal step of the mRNA transport through the nuclear pore complex (NPC).</text>
</comment>
<dbReference type="GO" id="GO:0031369">
    <property type="term" value="F:translation initiation factor binding"/>
    <property type="evidence" value="ECO:0007669"/>
    <property type="project" value="TreeGrafter"/>
</dbReference>
<evidence type="ECO:0000256" key="16">
    <source>
        <dbReference type="ARBA" id="ARBA00031503"/>
    </source>
</evidence>
<evidence type="ECO:0000256" key="6">
    <source>
        <dbReference type="ARBA" id="ARBA00022816"/>
    </source>
</evidence>
<dbReference type="Pfam" id="PF07817">
    <property type="entry name" value="GLE1"/>
    <property type="match status" value="1"/>
</dbReference>
<reference evidence="19" key="2">
    <citation type="submission" date="2025-09" db="UniProtKB">
        <authorList>
            <consortium name="Ensembl"/>
        </authorList>
    </citation>
    <scope>IDENTIFICATION</scope>
</reference>
<dbReference type="GO" id="GO:0015031">
    <property type="term" value="P:protein transport"/>
    <property type="evidence" value="ECO:0007669"/>
    <property type="project" value="UniProtKB-KW"/>
</dbReference>
<evidence type="ECO:0000256" key="5">
    <source>
        <dbReference type="ARBA" id="ARBA00022490"/>
    </source>
</evidence>
<keyword evidence="6" id="KW-0509">mRNA transport</keyword>
<dbReference type="GO" id="GO:0005737">
    <property type="term" value="C:cytoplasm"/>
    <property type="evidence" value="ECO:0007669"/>
    <property type="project" value="UniProtKB-SubCell"/>
</dbReference>
<evidence type="ECO:0000256" key="1">
    <source>
        <dbReference type="ARBA" id="ARBA00004496"/>
    </source>
</evidence>
<keyword evidence="8" id="KW-0811">Translocation</keyword>
<gene>
    <name evidence="19" type="primary">gle1</name>
</gene>
<evidence type="ECO:0000256" key="18">
    <source>
        <dbReference type="SAM" id="MobiDB-lite"/>
    </source>
</evidence>
<feature type="region of interest" description="Disordered" evidence="18">
    <location>
        <begin position="81"/>
        <end position="104"/>
    </location>
</feature>
<evidence type="ECO:0000256" key="2">
    <source>
        <dbReference type="ARBA" id="ARBA00004567"/>
    </source>
</evidence>
<dbReference type="Gene3D" id="1.25.40.510">
    <property type="entry name" value="GLE1-like"/>
    <property type="match status" value="1"/>
</dbReference>
<dbReference type="PANTHER" id="PTHR12960:SF0">
    <property type="entry name" value="MRNA EXPORT FACTOR GLE1"/>
    <property type="match status" value="1"/>
</dbReference>
<dbReference type="InterPro" id="IPR012476">
    <property type="entry name" value="GLE1"/>
</dbReference>
<dbReference type="GO" id="GO:0000822">
    <property type="term" value="F:inositol hexakisphosphate binding"/>
    <property type="evidence" value="ECO:0007669"/>
    <property type="project" value="TreeGrafter"/>
</dbReference>
<dbReference type="GO" id="GO:0005543">
    <property type="term" value="F:phospholipid binding"/>
    <property type="evidence" value="ECO:0007669"/>
    <property type="project" value="TreeGrafter"/>
</dbReference>
<keyword evidence="20" id="KW-1185">Reference proteome</keyword>
<dbReference type="GO" id="GO:0016973">
    <property type="term" value="P:poly(A)+ mRNA export from nucleus"/>
    <property type="evidence" value="ECO:0007669"/>
    <property type="project" value="InterPro"/>
</dbReference>
<protein>
    <recommendedName>
        <fullName evidence="13">mRNA export factor GLE1</fullName>
    </recommendedName>
    <alternativeName>
        <fullName evidence="15">GLE1 RNA export mediator</fullName>
    </alternativeName>
    <alternativeName>
        <fullName evidence="16">GLE1-like protein</fullName>
    </alternativeName>
    <alternativeName>
        <fullName evidence="14">Nucleoporin GLE1</fullName>
    </alternativeName>
</protein>
<dbReference type="PANTHER" id="PTHR12960">
    <property type="entry name" value="GLE-1-RELATED"/>
    <property type="match status" value="1"/>
</dbReference>
<keyword evidence="11" id="KW-0539">Nucleus</keyword>
<evidence type="ECO:0000256" key="12">
    <source>
        <dbReference type="ARBA" id="ARBA00024680"/>
    </source>
</evidence>
<evidence type="ECO:0000256" key="9">
    <source>
        <dbReference type="ARBA" id="ARBA00023054"/>
    </source>
</evidence>
<proteinExistence type="inferred from homology"/>
<evidence type="ECO:0000256" key="14">
    <source>
        <dbReference type="ARBA" id="ARBA00029983"/>
    </source>
</evidence>
<evidence type="ECO:0000256" key="15">
    <source>
        <dbReference type="ARBA" id="ARBA00030897"/>
    </source>
</evidence>
<reference evidence="19" key="1">
    <citation type="submission" date="2025-08" db="UniProtKB">
        <authorList>
            <consortium name="Ensembl"/>
        </authorList>
    </citation>
    <scope>IDENTIFICATION</scope>
</reference>
<evidence type="ECO:0000256" key="3">
    <source>
        <dbReference type="ARBA" id="ARBA00011056"/>
    </source>
</evidence>